<comment type="caution">
    <text evidence="3">The sequence shown here is derived from an EMBL/GenBank/DDBJ whole genome shotgun (WGS) entry which is preliminary data.</text>
</comment>
<dbReference type="AlphaFoldDB" id="A0A3S3Q1U9"/>
<dbReference type="InterPro" id="IPR000182">
    <property type="entry name" value="GNAT_dom"/>
</dbReference>
<feature type="compositionally biased region" description="Low complexity" evidence="1">
    <location>
        <begin position="24"/>
        <end position="52"/>
    </location>
</feature>
<dbReference type="OrthoDB" id="2017234at2759"/>
<feature type="compositionally biased region" description="Low complexity" evidence="1">
    <location>
        <begin position="63"/>
        <end position="86"/>
    </location>
</feature>
<dbReference type="InterPro" id="IPR016181">
    <property type="entry name" value="Acyl_CoA_acyltransferase"/>
</dbReference>
<evidence type="ECO:0000313" key="4">
    <source>
        <dbReference type="Proteomes" id="UP000283530"/>
    </source>
</evidence>
<proteinExistence type="predicted"/>
<dbReference type="STRING" id="337451.A0A3S3Q1U9"/>
<reference evidence="3 4" key="1">
    <citation type="journal article" date="2019" name="Nat. Plants">
        <title>Stout camphor tree genome fills gaps in understanding of flowering plant genome evolution.</title>
        <authorList>
            <person name="Chaw S.M."/>
            <person name="Liu Y.C."/>
            <person name="Wu Y.W."/>
            <person name="Wang H.Y."/>
            <person name="Lin C.I."/>
            <person name="Wu C.S."/>
            <person name="Ke H.M."/>
            <person name="Chang L.Y."/>
            <person name="Hsu C.Y."/>
            <person name="Yang H.T."/>
            <person name="Sudianto E."/>
            <person name="Hsu M.H."/>
            <person name="Wu K.P."/>
            <person name="Wang L.N."/>
            <person name="Leebens-Mack J.H."/>
            <person name="Tsai I.J."/>
        </authorList>
    </citation>
    <scope>NUCLEOTIDE SEQUENCE [LARGE SCALE GENOMIC DNA]</scope>
    <source>
        <strain evidence="4">cv. Chaw 1501</strain>
        <tissue evidence="3">Young leaves</tissue>
    </source>
</reference>
<dbReference type="Proteomes" id="UP000283530">
    <property type="component" value="Unassembled WGS sequence"/>
</dbReference>
<sequence length="319" mass="35114">MAITTLSFSPPLDSPQPLFLKTHNPSSLTNNNSSINSKPLSVSYTPTSSSPVHPLRLHKSHPLHSTIPSSSSHSSSSPPTSSSDTHLNNPLAGGGFLDAKGIEKKGILTKFSYTGKINGGLLKVGVMGEKEVDITVQLLAESFAESMSVPSRFVNFLRFLVMQYVRERRDVLPHAATLVGFVEWEGGEVELGGTVEISFDKEGANASPPTPISPADCPYICNMAVKKRLRRKGIGWHLLQASEQLISQMTISRDIYLHCRMIDTVPLNMYKKAGYRVIKTDSLFTLLTFQRRKHLMCKKLPERHNLHLDMVGAHAEPAS</sequence>
<evidence type="ECO:0000313" key="3">
    <source>
        <dbReference type="EMBL" id="RWR77107.1"/>
    </source>
</evidence>
<dbReference type="PANTHER" id="PTHR47489:SF2">
    <property type="entry name" value="GCN5-RELATED N-ACETYLTRANSFERASE 5, CHLOROPLASTIC"/>
    <property type="match status" value="1"/>
</dbReference>
<name>A0A3S3Q1U9_9MAGN</name>
<evidence type="ECO:0000256" key="1">
    <source>
        <dbReference type="SAM" id="MobiDB-lite"/>
    </source>
</evidence>
<accession>A0A3S3Q1U9</accession>
<organism evidence="3 4">
    <name type="scientific">Cinnamomum micranthum f. kanehirae</name>
    <dbReference type="NCBI Taxonomy" id="337451"/>
    <lineage>
        <taxon>Eukaryota</taxon>
        <taxon>Viridiplantae</taxon>
        <taxon>Streptophyta</taxon>
        <taxon>Embryophyta</taxon>
        <taxon>Tracheophyta</taxon>
        <taxon>Spermatophyta</taxon>
        <taxon>Magnoliopsida</taxon>
        <taxon>Magnoliidae</taxon>
        <taxon>Laurales</taxon>
        <taxon>Lauraceae</taxon>
        <taxon>Cinnamomum</taxon>
    </lineage>
</organism>
<dbReference type="CDD" id="cd04301">
    <property type="entry name" value="NAT_SF"/>
    <property type="match status" value="1"/>
</dbReference>
<dbReference type="GO" id="GO:0016747">
    <property type="term" value="F:acyltransferase activity, transferring groups other than amino-acyl groups"/>
    <property type="evidence" value="ECO:0007669"/>
    <property type="project" value="InterPro"/>
</dbReference>
<dbReference type="PROSITE" id="PS51186">
    <property type="entry name" value="GNAT"/>
    <property type="match status" value="1"/>
</dbReference>
<dbReference type="SUPFAM" id="SSF55729">
    <property type="entry name" value="Acyl-CoA N-acyltransferases (Nat)"/>
    <property type="match status" value="1"/>
</dbReference>
<feature type="domain" description="N-acetyltransferase" evidence="2">
    <location>
        <begin position="122"/>
        <end position="301"/>
    </location>
</feature>
<protein>
    <submittedName>
        <fullName evidence="3">GNAT domain-containing protein</fullName>
    </submittedName>
</protein>
<dbReference type="Pfam" id="PF00583">
    <property type="entry name" value="Acetyltransf_1"/>
    <property type="match status" value="1"/>
</dbReference>
<evidence type="ECO:0000259" key="2">
    <source>
        <dbReference type="PROSITE" id="PS51186"/>
    </source>
</evidence>
<dbReference type="PANTHER" id="PTHR47489">
    <property type="entry name" value="ACYL-COA N-ACYLTRANSFERASES (NAT) SUPERFAMILY PROTEIN"/>
    <property type="match status" value="1"/>
</dbReference>
<gene>
    <name evidence="3" type="ORF">CKAN_00558100</name>
</gene>
<dbReference type="Gene3D" id="3.40.630.30">
    <property type="match status" value="1"/>
</dbReference>
<keyword evidence="4" id="KW-1185">Reference proteome</keyword>
<feature type="region of interest" description="Disordered" evidence="1">
    <location>
        <begin position="14"/>
        <end position="89"/>
    </location>
</feature>
<dbReference type="EMBL" id="QPKB01000002">
    <property type="protein sequence ID" value="RWR77107.1"/>
    <property type="molecule type" value="Genomic_DNA"/>
</dbReference>